<dbReference type="AlphaFoldDB" id="A0A5B2VZM6"/>
<proteinExistence type="predicted"/>
<reference evidence="2 3" key="2">
    <citation type="submission" date="2019-09" db="EMBL/GenBank/DDBJ databases">
        <authorList>
            <person name="Jin C."/>
        </authorList>
    </citation>
    <scope>NUCLEOTIDE SEQUENCE [LARGE SCALE GENOMIC DNA]</scope>
    <source>
        <strain evidence="2 3">BN140078</strain>
    </source>
</reference>
<feature type="transmembrane region" description="Helical" evidence="1">
    <location>
        <begin position="70"/>
        <end position="89"/>
    </location>
</feature>
<keyword evidence="1" id="KW-1133">Transmembrane helix</keyword>
<comment type="caution">
    <text evidence="2">The sequence shown here is derived from an EMBL/GenBank/DDBJ whole genome shotgun (WGS) entry which is preliminary data.</text>
</comment>
<organism evidence="2 3">
    <name type="scientific">Chitinophaga agrisoli</name>
    <dbReference type="NCBI Taxonomy" id="2607653"/>
    <lineage>
        <taxon>Bacteria</taxon>
        <taxon>Pseudomonadati</taxon>
        <taxon>Bacteroidota</taxon>
        <taxon>Chitinophagia</taxon>
        <taxon>Chitinophagales</taxon>
        <taxon>Chitinophagaceae</taxon>
        <taxon>Chitinophaga</taxon>
    </lineage>
</organism>
<reference evidence="2 3" key="1">
    <citation type="submission" date="2019-09" db="EMBL/GenBank/DDBJ databases">
        <title>Chitinophaga ginsengihumi sp. nov., isolated from soil of ginseng rhizosphere.</title>
        <authorList>
            <person name="Lee J."/>
        </authorList>
    </citation>
    <scope>NUCLEOTIDE SEQUENCE [LARGE SCALE GENOMIC DNA]</scope>
    <source>
        <strain evidence="2 3">BN140078</strain>
    </source>
</reference>
<dbReference type="EMBL" id="VUOC01000002">
    <property type="protein sequence ID" value="KAA2243597.1"/>
    <property type="molecule type" value="Genomic_DNA"/>
</dbReference>
<keyword evidence="1" id="KW-0472">Membrane</keyword>
<evidence type="ECO:0000313" key="3">
    <source>
        <dbReference type="Proteomes" id="UP000324611"/>
    </source>
</evidence>
<evidence type="ECO:0000256" key="1">
    <source>
        <dbReference type="SAM" id="Phobius"/>
    </source>
</evidence>
<name>A0A5B2VZM6_9BACT</name>
<gene>
    <name evidence="2" type="ORF">F0L74_14005</name>
</gene>
<dbReference type="Proteomes" id="UP000324611">
    <property type="component" value="Unassembled WGS sequence"/>
</dbReference>
<feature type="transmembrane region" description="Helical" evidence="1">
    <location>
        <begin position="38"/>
        <end position="58"/>
    </location>
</feature>
<dbReference type="RefSeq" id="WP_149838472.1">
    <property type="nucleotide sequence ID" value="NZ_VUOC01000002.1"/>
</dbReference>
<protein>
    <submittedName>
        <fullName evidence="2">Uncharacterized protein</fullName>
    </submittedName>
</protein>
<keyword evidence="1" id="KW-0812">Transmembrane</keyword>
<feature type="transmembrane region" description="Helical" evidence="1">
    <location>
        <begin position="123"/>
        <end position="140"/>
    </location>
</feature>
<accession>A0A5B2VZM6</accession>
<keyword evidence="3" id="KW-1185">Reference proteome</keyword>
<sequence length="156" mass="17776">MDHLKSLRLLSFSSIGMMALTSLHHAYGAVVYHTPWRLHVLFVSVPVIVLLAILDITMRRHGVGRWQLRTYLLLLILFPLLSIGVYEGAYNHAAKDLLYLLHLPAATFDKLFPSSMYEKPNDVFFELTGVLQAIILWPLVKSLVRLLRELRSLAAL</sequence>
<evidence type="ECO:0000313" key="2">
    <source>
        <dbReference type="EMBL" id="KAA2243597.1"/>
    </source>
</evidence>